<dbReference type="PANTHER" id="PTHR42718:SF9">
    <property type="entry name" value="MAJOR FACILITATOR SUPERFAMILY MULTIDRUG TRANSPORTER MFSC"/>
    <property type="match status" value="1"/>
</dbReference>
<feature type="transmembrane region" description="Helical" evidence="6">
    <location>
        <begin position="56"/>
        <end position="81"/>
    </location>
</feature>
<feature type="transmembrane region" description="Helical" evidence="6">
    <location>
        <begin position="425"/>
        <end position="446"/>
    </location>
</feature>
<evidence type="ECO:0000313" key="8">
    <source>
        <dbReference type="EMBL" id="KAI9639545.1"/>
    </source>
</evidence>
<evidence type="ECO:0000256" key="2">
    <source>
        <dbReference type="ARBA" id="ARBA00022448"/>
    </source>
</evidence>
<keyword evidence="5 6" id="KW-0472">Membrane</keyword>
<evidence type="ECO:0000256" key="3">
    <source>
        <dbReference type="ARBA" id="ARBA00022692"/>
    </source>
</evidence>
<protein>
    <submittedName>
        <fullName evidence="8">Major facilitator superfamily domain-containing protein</fullName>
    </submittedName>
</protein>
<feature type="transmembrane region" description="Helical" evidence="6">
    <location>
        <begin position="495"/>
        <end position="513"/>
    </location>
</feature>
<dbReference type="SUPFAM" id="SSF103473">
    <property type="entry name" value="MFS general substrate transporter"/>
    <property type="match status" value="1"/>
</dbReference>
<dbReference type="InterPro" id="IPR005829">
    <property type="entry name" value="Sugar_transporter_CS"/>
</dbReference>
<feature type="domain" description="Major facilitator superfamily (MFS) profile" evidence="7">
    <location>
        <begin position="59"/>
        <end position="517"/>
    </location>
</feature>
<dbReference type="InterPro" id="IPR036259">
    <property type="entry name" value="MFS_trans_sf"/>
</dbReference>
<comment type="caution">
    <text evidence="8">The sequence shown here is derived from an EMBL/GenBank/DDBJ whole genome shotgun (WGS) entry which is preliminary data.</text>
</comment>
<dbReference type="Pfam" id="PF07690">
    <property type="entry name" value="MFS_1"/>
    <property type="match status" value="1"/>
</dbReference>
<feature type="transmembrane region" description="Helical" evidence="6">
    <location>
        <begin position="125"/>
        <end position="143"/>
    </location>
</feature>
<keyword evidence="4 6" id="KW-1133">Transmembrane helix</keyword>
<gene>
    <name evidence="8" type="ORF">MKK02DRAFT_39859</name>
</gene>
<dbReference type="Proteomes" id="UP001164286">
    <property type="component" value="Unassembled WGS sequence"/>
</dbReference>
<dbReference type="PANTHER" id="PTHR42718">
    <property type="entry name" value="MAJOR FACILITATOR SUPERFAMILY MULTIDRUG TRANSPORTER MFSC"/>
    <property type="match status" value="1"/>
</dbReference>
<keyword evidence="2" id="KW-0813">Transport</keyword>
<feature type="transmembrane region" description="Helical" evidence="6">
    <location>
        <begin position="281"/>
        <end position="304"/>
    </location>
</feature>
<dbReference type="Gene3D" id="1.20.1250.20">
    <property type="entry name" value="MFS general substrate transporter like domains"/>
    <property type="match status" value="1"/>
</dbReference>
<comment type="subcellular location">
    <subcellularLocation>
        <location evidence="1">Membrane</location>
        <topology evidence="1">Multi-pass membrane protein</topology>
    </subcellularLocation>
</comment>
<evidence type="ECO:0000313" key="9">
    <source>
        <dbReference type="Proteomes" id="UP001164286"/>
    </source>
</evidence>
<feature type="transmembrane region" description="Helical" evidence="6">
    <location>
        <begin position="155"/>
        <end position="175"/>
    </location>
</feature>
<evidence type="ECO:0000259" key="7">
    <source>
        <dbReference type="PROSITE" id="PS50850"/>
    </source>
</evidence>
<feature type="transmembrane region" description="Helical" evidence="6">
    <location>
        <begin position="93"/>
        <end position="113"/>
    </location>
</feature>
<feature type="transmembrane region" description="Helical" evidence="6">
    <location>
        <begin position="325"/>
        <end position="344"/>
    </location>
</feature>
<feature type="transmembrane region" description="Helical" evidence="6">
    <location>
        <begin position="364"/>
        <end position="384"/>
    </location>
</feature>
<dbReference type="AlphaFoldDB" id="A0AA38HFH4"/>
<dbReference type="RefSeq" id="XP_052949322.1">
    <property type="nucleotide sequence ID" value="XM_053090809.1"/>
</dbReference>
<dbReference type="EMBL" id="JAKWFO010000001">
    <property type="protein sequence ID" value="KAI9639545.1"/>
    <property type="molecule type" value="Genomic_DNA"/>
</dbReference>
<accession>A0AA38HFH4</accession>
<proteinExistence type="predicted"/>
<dbReference type="GO" id="GO:0022857">
    <property type="term" value="F:transmembrane transporter activity"/>
    <property type="evidence" value="ECO:0007669"/>
    <property type="project" value="InterPro"/>
</dbReference>
<evidence type="ECO:0000256" key="4">
    <source>
        <dbReference type="ARBA" id="ARBA00022989"/>
    </source>
</evidence>
<feature type="transmembrane region" description="Helical" evidence="6">
    <location>
        <begin position="391"/>
        <end position="410"/>
    </location>
</feature>
<dbReference type="PROSITE" id="PS00216">
    <property type="entry name" value="SUGAR_TRANSPORT_1"/>
    <property type="match status" value="1"/>
</dbReference>
<keyword evidence="3 6" id="KW-0812">Transmembrane</keyword>
<organism evidence="8 9">
    <name type="scientific">Dioszegia hungarica</name>
    <dbReference type="NCBI Taxonomy" id="4972"/>
    <lineage>
        <taxon>Eukaryota</taxon>
        <taxon>Fungi</taxon>
        <taxon>Dikarya</taxon>
        <taxon>Basidiomycota</taxon>
        <taxon>Agaricomycotina</taxon>
        <taxon>Tremellomycetes</taxon>
        <taxon>Tremellales</taxon>
        <taxon>Bulleribasidiaceae</taxon>
        <taxon>Dioszegia</taxon>
    </lineage>
</organism>
<keyword evidence="9" id="KW-1185">Reference proteome</keyword>
<feature type="transmembrane region" description="Helical" evidence="6">
    <location>
        <begin position="182"/>
        <end position="204"/>
    </location>
</feature>
<dbReference type="GeneID" id="77730014"/>
<dbReference type="GO" id="GO:0016020">
    <property type="term" value="C:membrane"/>
    <property type="evidence" value="ECO:0007669"/>
    <property type="project" value="UniProtKB-SubCell"/>
</dbReference>
<reference evidence="8" key="1">
    <citation type="journal article" date="2022" name="G3 (Bethesda)">
        <title>High quality genome of the basidiomycete yeast Dioszegia hungarica PDD-24b-2 isolated from cloud water.</title>
        <authorList>
            <person name="Jarrige D."/>
            <person name="Haridas S."/>
            <person name="Bleykasten-Grosshans C."/>
            <person name="Joly M."/>
            <person name="Nadalig T."/>
            <person name="Sancelme M."/>
            <person name="Vuilleumier S."/>
            <person name="Grigoriev I.V."/>
            <person name="Amato P."/>
            <person name="Bringel F."/>
        </authorList>
    </citation>
    <scope>NUCLEOTIDE SEQUENCE</scope>
    <source>
        <strain evidence="8">PDD-24b-2</strain>
    </source>
</reference>
<dbReference type="Gene3D" id="1.20.1720.10">
    <property type="entry name" value="Multidrug resistance protein D"/>
    <property type="match status" value="1"/>
</dbReference>
<dbReference type="InterPro" id="IPR020846">
    <property type="entry name" value="MFS_dom"/>
</dbReference>
<dbReference type="PROSITE" id="PS50850">
    <property type="entry name" value="MFS"/>
    <property type="match status" value="1"/>
</dbReference>
<evidence type="ECO:0000256" key="1">
    <source>
        <dbReference type="ARBA" id="ARBA00004141"/>
    </source>
</evidence>
<feature type="transmembrane region" description="Helical" evidence="6">
    <location>
        <begin position="248"/>
        <end position="269"/>
    </location>
</feature>
<sequence>MSKFKEEFPAVPLDSPLGSVKEDVMDKDKPDPIELVPLDPEAAVVEEHPRLSTPRIVALAAGMMMTFFVGSASTASVILLIPSMARDLRETELQTQWISSAYTLAFACGLLFAGRLADIFGRRRLYMFGVTIYTIFSIITGSVKNRIAMCVTRAISGLGMSIALPAGFGIVGTNIKHEPARTIVFATFGLGNPIGAASGSLLGGGMASIGAGAWQYLFYLLAGIVTLLGVASYFIIPPDRPNPTADRRIDWLGGALVTAGVFLFTFSLTESGHAVNSWRTPYVPALLATSIVLLVLFVLWSRYLENHTDRPPVMKMSLFSRRHGLVSIICITSTCQSTAVSSWVYTTTIFYQKYKGQSPFQNSISILTTTIMGVVAALGVMLLAPRVHARILLPSTAVLTASTMIAYANWPEGLTFWALEFPSQILTPWGIDFTFGLGNIMMSNLINQNEQSVGGALFQTSAQVGLALGICLASLINSQVEEQTGNVLKGCRAGFWFGSAMGISVVIIGAIGFRKVKLAKDVGKLP</sequence>
<feature type="transmembrane region" description="Helical" evidence="6">
    <location>
        <begin position="453"/>
        <end position="475"/>
    </location>
</feature>
<evidence type="ECO:0000256" key="6">
    <source>
        <dbReference type="SAM" id="Phobius"/>
    </source>
</evidence>
<evidence type="ECO:0000256" key="5">
    <source>
        <dbReference type="ARBA" id="ARBA00023136"/>
    </source>
</evidence>
<dbReference type="InterPro" id="IPR011701">
    <property type="entry name" value="MFS"/>
</dbReference>
<feature type="transmembrane region" description="Helical" evidence="6">
    <location>
        <begin position="216"/>
        <end position="236"/>
    </location>
</feature>
<name>A0AA38HFH4_9TREE</name>